<feature type="region of interest" description="Disordered" evidence="2">
    <location>
        <begin position="1"/>
        <end position="58"/>
    </location>
</feature>
<dbReference type="EMBL" id="CAXAJV020001288">
    <property type="protein sequence ID" value="CAL7937378.1"/>
    <property type="molecule type" value="Genomic_DNA"/>
</dbReference>
<accession>A0ABP1N8R4</accession>
<feature type="region of interest" description="Disordered" evidence="2">
    <location>
        <begin position="89"/>
        <end position="216"/>
    </location>
</feature>
<gene>
    <name evidence="4" type="ORF">XYLVIOL_LOCUS2662</name>
</gene>
<feature type="region of interest" description="Disordered" evidence="2">
    <location>
        <begin position="237"/>
        <end position="267"/>
    </location>
</feature>
<feature type="compositionally biased region" description="Polar residues" evidence="2">
    <location>
        <begin position="144"/>
        <end position="162"/>
    </location>
</feature>
<dbReference type="SUPFAM" id="SSF56219">
    <property type="entry name" value="DNase I-like"/>
    <property type="match status" value="1"/>
</dbReference>
<evidence type="ECO:0000259" key="3">
    <source>
        <dbReference type="PROSITE" id="PS50878"/>
    </source>
</evidence>
<feature type="region of interest" description="Disordered" evidence="2">
    <location>
        <begin position="667"/>
        <end position="690"/>
    </location>
</feature>
<dbReference type="InterPro" id="IPR005135">
    <property type="entry name" value="Endo/exonuclease/phosphatase"/>
</dbReference>
<reference evidence="4 5" key="1">
    <citation type="submission" date="2024-08" db="EMBL/GenBank/DDBJ databases">
        <authorList>
            <person name="Will J Nash"/>
            <person name="Angela Man"/>
            <person name="Seanna McTaggart"/>
            <person name="Kendall Baker"/>
            <person name="Tom Barker"/>
            <person name="Leah Catchpole"/>
            <person name="Alex Durrant"/>
            <person name="Karim Gharbi"/>
            <person name="Naomi Irish"/>
            <person name="Gemy Kaithakottil"/>
            <person name="Debby Ku"/>
            <person name="Aaliyah Providence"/>
            <person name="Felix Shaw"/>
            <person name="David Swarbreck"/>
            <person name="Chris Watkins"/>
            <person name="Ann M. McCartney"/>
            <person name="Giulio Formenti"/>
            <person name="Alice Mouton"/>
            <person name="Noel Vella"/>
            <person name="Bjorn M von Reumont"/>
            <person name="Adriana Vella"/>
            <person name="Wilfried Haerty"/>
        </authorList>
    </citation>
    <scope>NUCLEOTIDE SEQUENCE [LARGE SCALE GENOMIC DNA]</scope>
</reference>
<feature type="coiled-coil region" evidence="1">
    <location>
        <begin position="60"/>
        <end position="87"/>
    </location>
</feature>
<feature type="compositionally biased region" description="Polar residues" evidence="2">
    <location>
        <begin position="355"/>
        <end position="384"/>
    </location>
</feature>
<dbReference type="Gene3D" id="3.60.10.10">
    <property type="entry name" value="Endonuclease/exonuclease/phosphatase"/>
    <property type="match status" value="1"/>
</dbReference>
<dbReference type="InterPro" id="IPR000477">
    <property type="entry name" value="RT_dom"/>
</dbReference>
<dbReference type="PROSITE" id="PS50878">
    <property type="entry name" value="RT_POL"/>
    <property type="match status" value="1"/>
</dbReference>
<evidence type="ECO:0000256" key="2">
    <source>
        <dbReference type="SAM" id="MobiDB-lite"/>
    </source>
</evidence>
<dbReference type="Proteomes" id="UP001642520">
    <property type="component" value="Unassembled WGS sequence"/>
</dbReference>
<feature type="compositionally biased region" description="Basic and acidic residues" evidence="2">
    <location>
        <begin position="302"/>
        <end position="314"/>
    </location>
</feature>
<organism evidence="4 5">
    <name type="scientific">Xylocopa violacea</name>
    <name type="common">Violet carpenter bee</name>
    <name type="synonym">Apis violacea</name>
    <dbReference type="NCBI Taxonomy" id="135666"/>
    <lineage>
        <taxon>Eukaryota</taxon>
        <taxon>Metazoa</taxon>
        <taxon>Ecdysozoa</taxon>
        <taxon>Arthropoda</taxon>
        <taxon>Hexapoda</taxon>
        <taxon>Insecta</taxon>
        <taxon>Pterygota</taxon>
        <taxon>Neoptera</taxon>
        <taxon>Endopterygota</taxon>
        <taxon>Hymenoptera</taxon>
        <taxon>Apocrita</taxon>
        <taxon>Aculeata</taxon>
        <taxon>Apoidea</taxon>
        <taxon>Anthophila</taxon>
        <taxon>Apidae</taxon>
        <taxon>Xylocopa</taxon>
        <taxon>Xylocopa</taxon>
    </lineage>
</organism>
<feature type="domain" description="Reverse transcriptase" evidence="3">
    <location>
        <begin position="1189"/>
        <end position="1318"/>
    </location>
</feature>
<keyword evidence="1" id="KW-0175">Coiled coil</keyword>
<feature type="compositionally biased region" description="Basic and acidic residues" evidence="2">
    <location>
        <begin position="322"/>
        <end position="336"/>
    </location>
</feature>
<name>A0ABP1N8R4_XYLVO</name>
<keyword evidence="5" id="KW-1185">Reference proteome</keyword>
<sequence length="1318" mass="150976">MKLNSRGKFKPKKLNPASGSLATNKKEQKMEKEQAKAATGEDNQPPQTKPAPMETDKPSYVDLLKMINNLNKTIENLCKQLEEKRKARSSQIAEIPTALEGKTPRNNVAGTSTLQPNHTTDPNRPVENEVPWSKVSSKRKSERTVPQQVNAAQNKTRLTNLSIAEEKRSSNDSCKRPRVVAEVTPPPQYPPPNKTRPPPMIVHNNSYKKPQLRKDSAQKTIKLSTNTKNLTKKINPAPNLIKRKEVTNPPSEEEPCNRMAQADKEQSYESLVETIKQLNQTIIELRKQLEEERKTPPARKGKSAEENSSREQTRESQSQETDSQRDCSETTHGNHIEEDESTWTKIYNKRKNSDRTGSASAEQPKTSTSRGKTESIWETPTVSTKRSRVQGEVYPIPQVDRNSKPPPVIIYNTNCKNTITILQTQIKDFYLKKINETKHIVYANNSDNYKKVIEILRNKKIEFFTYTPKQTKRNTVLLKNLEGDFDAKVILDELQKIELENVRFLPIKKFQTRKSMKEGRSLPIYIAQLIPDSKVEKLKNIKVLLHSLVSWEKLIKTDRLQCRRCQRIGHAATNCNLSYRCVKCNTPHNPGECSVKPSDTTGDENANAQPYCVICKNHGHPASYRGCPKIKEIKQKIIDKRTQNKIEKENNLQLLNKFTNPNISYSSITAKNNPQHPATLQTNSTNTPANTEPTLLLNEIKKTIETSLNTQIRNITENIEQNANKINIIAEALAYATSTGQKEFTAELKHLFDSLQLENTNHYFLLAGDLNARHTDWGNYTNNNRGITLHRWINDNKIKYRLTLYSTEIPSFPKSAAFIDLCLADDRLKIINLINAHRLRSCTYDSDHRAVMIQIRIDTLDKLQIEENNNETKLNLKKTDWKKFVKYLTNKEHIEIQNNRNLSINEIDKYLLQLNNRITQALEHSTPNKNVNSNSTDKYITQKIKKLRNKKSLIITKIKNLNRIQNYTPANNAQITQLKNHLKTVRHEIKVAFHEAVNAYWGNKVKSISMRNKDNSNPFTAINQIFRRKEANVIEPLKIAINKTDLIKGADITPNPQQTGNNSNIIITNHTEKLNILGAHFETIHATNYNRGKEGLTNIVKQKADGIKQDISNDATNKQTICTFSNTNTVDNPNSQEIPANYFTNYYKLKNTFNKLNNKHSSSFDRIPNIALKKLPPEYIRHYTILFNNCLNTTHYPEAWKTAKTIPLKKKDKDGTDPSNYRPICLLPNISKVFEIIVNDSITKHCTNNNIIPEAQFGFRFRHSTIHAITKFTDDICWARNAEECVGAILIDLEKAFDSVWLDGLFYKLLKKKNSRCT</sequence>
<feature type="compositionally biased region" description="Basic and acidic residues" evidence="2">
    <location>
        <begin position="24"/>
        <end position="35"/>
    </location>
</feature>
<feature type="compositionally biased region" description="Basic and acidic residues" evidence="2">
    <location>
        <begin position="164"/>
        <end position="175"/>
    </location>
</feature>
<feature type="compositionally biased region" description="Basic residues" evidence="2">
    <location>
        <begin position="1"/>
        <end position="13"/>
    </location>
</feature>
<proteinExistence type="predicted"/>
<evidence type="ECO:0000313" key="5">
    <source>
        <dbReference type="Proteomes" id="UP001642520"/>
    </source>
</evidence>
<dbReference type="Pfam" id="PF14529">
    <property type="entry name" value="Exo_endo_phos_2"/>
    <property type="match status" value="1"/>
</dbReference>
<feature type="compositionally biased region" description="Polar residues" evidence="2">
    <location>
        <begin position="104"/>
        <end position="122"/>
    </location>
</feature>
<dbReference type="InterPro" id="IPR036691">
    <property type="entry name" value="Endo/exonu/phosph_ase_sf"/>
</dbReference>
<feature type="region of interest" description="Disordered" evidence="2">
    <location>
        <begin position="288"/>
        <end position="389"/>
    </location>
</feature>
<dbReference type="PANTHER" id="PTHR19446">
    <property type="entry name" value="REVERSE TRANSCRIPTASES"/>
    <property type="match status" value="1"/>
</dbReference>
<feature type="compositionally biased region" description="Pro residues" evidence="2">
    <location>
        <begin position="184"/>
        <end position="200"/>
    </location>
</feature>
<evidence type="ECO:0000313" key="4">
    <source>
        <dbReference type="EMBL" id="CAL7937378.1"/>
    </source>
</evidence>
<evidence type="ECO:0000256" key="1">
    <source>
        <dbReference type="SAM" id="Coils"/>
    </source>
</evidence>
<comment type="caution">
    <text evidence="4">The sequence shown here is derived from an EMBL/GenBank/DDBJ whole genome shotgun (WGS) entry which is preliminary data.</text>
</comment>
<protein>
    <recommendedName>
        <fullName evidence="3">Reverse transcriptase domain-containing protein</fullName>
    </recommendedName>
</protein>
<dbReference type="Pfam" id="PF00078">
    <property type="entry name" value="RVT_1"/>
    <property type="match status" value="1"/>
</dbReference>